<keyword evidence="5" id="KW-1185">Reference proteome</keyword>
<dbReference type="EMBL" id="NKQK01000024">
    <property type="protein sequence ID" value="PSR92631.1"/>
    <property type="molecule type" value="Genomic_DNA"/>
</dbReference>
<reference evidence="4 5" key="1">
    <citation type="submission" date="2017-07" db="EMBL/GenBank/DDBJ databases">
        <title>An improved, manually edited Actinidia chinensis var. chinensis (kiwifruit) genome highlights the challenges associated with draft genomes and gene prediction in plants.</title>
        <authorList>
            <person name="Pilkington S."/>
            <person name="Crowhurst R."/>
            <person name="Hilario E."/>
            <person name="Nardozza S."/>
            <person name="Fraser L."/>
            <person name="Peng Y."/>
            <person name="Gunaseelan K."/>
            <person name="Simpson R."/>
            <person name="Tahir J."/>
            <person name="Deroles S."/>
            <person name="Templeton K."/>
            <person name="Luo Z."/>
            <person name="Davy M."/>
            <person name="Cheng C."/>
            <person name="Mcneilage M."/>
            <person name="Scaglione D."/>
            <person name="Liu Y."/>
            <person name="Zhang Q."/>
            <person name="Datson P."/>
            <person name="De Silva N."/>
            <person name="Gardiner S."/>
            <person name="Bassett H."/>
            <person name="Chagne D."/>
            <person name="Mccallum J."/>
            <person name="Dzierzon H."/>
            <person name="Deng C."/>
            <person name="Wang Y.-Y."/>
            <person name="Barron N."/>
            <person name="Manako K."/>
            <person name="Bowen J."/>
            <person name="Foster T."/>
            <person name="Erridge Z."/>
            <person name="Tiffin H."/>
            <person name="Waite C."/>
            <person name="Davies K."/>
            <person name="Grierson E."/>
            <person name="Laing W."/>
            <person name="Kirk R."/>
            <person name="Chen X."/>
            <person name="Wood M."/>
            <person name="Montefiori M."/>
            <person name="Brummell D."/>
            <person name="Schwinn K."/>
            <person name="Catanach A."/>
            <person name="Fullerton C."/>
            <person name="Li D."/>
            <person name="Meiyalaghan S."/>
            <person name="Nieuwenhuizen N."/>
            <person name="Read N."/>
            <person name="Prakash R."/>
            <person name="Hunter D."/>
            <person name="Zhang H."/>
            <person name="Mckenzie M."/>
            <person name="Knabel M."/>
            <person name="Harris A."/>
            <person name="Allan A."/>
            <person name="Chen A."/>
            <person name="Janssen B."/>
            <person name="Plunkett B."/>
            <person name="Dwamena C."/>
            <person name="Voogd C."/>
            <person name="Leif D."/>
            <person name="Lafferty D."/>
            <person name="Souleyre E."/>
            <person name="Varkonyi-Gasic E."/>
            <person name="Gambi F."/>
            <person name="Hanley J."/>
            <person name="Yao J.-L."/>
            <person name="Cheung J."/>
            <person name="David K."/>
            <person name="Warren B."/>
            <person name="Marsh K."/>
            <person name="Snowden K."/>
            <person name="Lin-Wang K."/>
            <person name="Brian L."/>
            <person name="Martinez-Sanchez M."/>
            <person name="Wang M."/>
            <person name="Ileperuma N."/>
            <person name="Macnee N."/>
            <person name="Campin R."/>
            <person name="Mcatee P."/>
            <person name="Drummond R."/>
            <person name="Espley R."/>
            <person name="Ireland H."/>
            <person name="Wu R."/>
            <person name="Atkinson R."/>
            <person name="Karunairetnam S."/>
            <person name="Bulley S."/>
            <person name="Chunkath S."/>
            <person name="Hanley Z."/>
            <person name="Storey R."/>
            <person name="Thrimawithana A."/>
            <person name="Thomson S."/>
            <person name="David C."/>
            <person name="Testolin R."/>
        </authorList>
    </citation>
    <scope>NUCLEOTIDE SEQUENCE [LARGE SCALE GENOMIC DNA]</scope>
    <source>
        <strain evidence="5">cv. Red5</strain>
        <tissue evidence="4">Young leaf</tissue>
    </source>
</reference>
<dbReference type="InterPro" id="IPR038538">
    <property type="entry name" value="MTERF_sf"/>
</dbReference>
<dbReference type="GO" id="GO:0003676">
    <property type="term" value="F:nucleic acid binding"/>
    <property type="evidence" value="ECO:0007669"/>
    <property type="project" value="InterPro"/>
</dbReference>
<dbReference type="PANTHER" id="PTHR13068">
    <property type="entry name" value="CGI-12 PROTEIN-RELATED"/>
    <property type="match status" value="1"/>
</dbReference>
<dbReference type="OMA" id="IRPTCAK"/>
<name>A0A2R6PJW6_ACTCC</name>
<dbReference type="Proteomes" id="UP000241394">
    <property type="component" value="Chromosome LG24"/>
</dbReference>
<dbReference type="Gramene" id="PSR92631">
    <property type="protein sequence ID" value="PSR92631"/>
    <property type="gene ID" value="CEY00_Acc27229"/>
</dbReference>
<dbReference type="Pfam" id="PF02536">
    <property type="entry name" value="mTERF"/>
    <property type="match status" value="2"/>
</dbReference>
<dbReference type="Gene3D" id="1.25.70.10">
    <property type="entry name" value="Transcription termination factor 3, mitochondrial"/>
    <property type="match status" value="1"/>
</dbReference>
<gene>
    <name evidence="4" type="ORF">CEY00_Acc27229</name>
</gene>
<comment type="similarity">
    <text evidence="1">Belongs to the mTERF family.</text>
</comment>
<keyword evidence="2" id="KW-0806">Transcription termination</keyword>
<evidence type="ECO:0000256" key="3">
    <source>
        <dbReference type="ARBA" id="ARBA00022946"/>
    </source>
</evidence>
<dbReference type="STRING" id="1590841.A0A2R6PJW6"/>
<organism evidence="4 5">
    <name type="scientific">Actinidia chinensis var. chinensis</name>
    <name type="common">Chinese soft-hair kiwi</name>
    <dbReference type="NCBI Taxonomy" id="1590841"/>
    <lineage>
        <taxon>Eukaryota</taxon>
        <taxon>Viridiplantae</taxon>
        <taxon>Streptophyta</taxon>
        <taxon>Embryophyta</taxon>
        <taxon>Tracheophyta</taxon>
        <taxon>Spermatophyta</taxon>
        <taxon>Magnoliopsida</taxon>
        <taxon>eudicotyledons</taxon>
        <taxon>Gunneridae</taxon>
        <taxon>Pentapetalae</taxon>
        <taxon>asterids</taxon>
        <taxon>Ericales</taxon>
        <taxon>Actinidiaceae</taxon>
        <taxon>Actinidia</taxon>
    </lineage>
</organism>
<dbReference type="FunFam" id="1.25.70.10:FF:000001">
    <property type="entry name" value="Mitochondrial transcription termination factor-like"/>
    <property type="match status" value="1"/>
</dbReference>
<keyword evidence="3" id="KW-0809">Transit peptide</keyword>
<reference evidence="5" key="2">
    <citation type="journal article" date="2018" name="BMC Genomics">
        <title>A manually annotated Actinidia chinensis var. chinensis (kiwifruit) genome highlights the challenges associated with draft genomes and gene prediction in plants.</title>
        <authorList>
            <person name="Pilkington S.M."/>
            <person name="Crowhurst R."/>
            <person name="Hilario E."/>
            <person name="Nardozza S."/>
            <person name="Fraser L."/>
            <person name="Peng Y."/>
            <person name="Gunaseelan K."/>
            <person name="Simpson R."/>
            <person name="Tahir J."/>
            <person name="Deroles S.C."/>
            <person name="Templeton K."/>
            <person name="Luo Z."/>
            <person name="Davy M."/>
            <person name="Cheng C."/>
            <person name="McNeilage M."/>
            <person name="Scaglione D."/>
            <person name="Liu Y."/>
            <person name="Zhang Q."/>
            <person name="Datson P."/>
            <person name="De Silva N."/>
            <person name="Gardiner S.E."/>
            <person name="Bassett H."/>
            <person name="Chagne D."/>
            <person name="McCallum J."/>
            <person name="Dzierzon H."/>
            <person name="Deng C."/>
            <person name="Wang Y.Y."/>
            <person name="Barron L."/>
            <person name="Manako K."/>
            <person name="Bowen J."/>
            <person name="Foster T.M."/>
            <person name="Erridge Z.A."/>
            <person name="Tiffin H."/>
            <person name="Waite C.N."/>
            <person name="Davies K.M."/>
            <person name="Grierson E.P."/>
            <person name="Laing W.A."/>
            <person name="Kirk R."/>
            <person name="Chen X."/>
            <person name="Wood M."/>
            <person name="Montefiori M."/>
            <person name="Brummell D.A."/>
            <person name="Schwinn K.E."/>
            <person name="Catanach A."/>
            <person name="Fullerton C."/>
            <person name="Li D."/>
            <person name="Meiyalaghan S."/>
            <person name="Nieuwenhuizen N."/>
            <person name="Read N."/>
            <person name="Prakash R."/>
            <person name="Hunter D."/>
            <person name="Zhang H."/>
            <person name="McKenzie M."/>
            <person name="Knabel M."/>
            <person name="Harris A."/>
            <person name="Allan A.C."/>
            <person name="Gleave A."/>
            <person name="Chen A."/>
            <person name="Janssen B.J."/>
            <person name="Plunkett B."/>
            <person name="Ampomah-Dwamena C."/>
            <person name="Voogd C."/>
            <person name="Leif D."/>
            <person name="Lafferty D."/>
            <person name="Souleyre E.J.F."/>
            <person name="Varkonyi-Gasic E."/>
            <person name="Gambi F."/>
            <person name="Hanley J."/>
            <person name="Yao J.L."/>
            <person name="Cheung J."/>
            <person name="David K.M."/>
            <person name="Warren B."/>
            <person name="Marsh K."/>
            <person name="Snowden K.C."/>
            <person name="Lin-Wang K."/>
            <person name="Brian L."/>
            <person name="Martinez-Sanchez M."/>
            <person name="Wang M."/>
            <person name="Ileperuma N."/>
            <person name="Macnee N."/>
            <person name="Campin R."/>
            <person name="McAtee P."/>
            <person name="Drummond R.S.M."/>
            <person name="Espley R.V."/>
            <person name="Ireland H.S."/>
            <person name="Wu R."/>
            <person name="Atkinson R.G."/>
            <person name="Karunairetnam S."/>
            <person name="Bulley S."/>
            <person name="Chunkath S."/>
            <person name="Hanley Z."/>
            <person name="Storey R."/>
            <person name="Thrimawithana A.H."/>
            <person name="Thomson S."/>
            <person name="David C."/>
            <person name="Testolin R."/>
            <person name="Huang H."/>
            <person name="Hellens R.P."/>
            <person name="Schaffer R.J."/>
        </authorList>
    </citation>
    <scope>NUCLEOTIDE SEQUENCE [LARGE SCALE GENOMIC DNA]</scope>
    <source>
        <strain evidence="5">cv. Red5</strain>
    </source>
</reference>
<accession>A0A2R6PJW6</accession>
<dbReference type="InterPro" id="IPR003690">
    <property type="entry name" value="MTERF"/>
</dbReference>
<evidence type="ECO:0000313" key="4">
    <source>
        <dbReference type="EMBL" id="PSR92631.1"/>
    </source>
</evidence>
<dbReference type="SMART" id="SM00733">
    <property type="entry name" value="Mterf"/>
    <property type="match status" value="7"/>
</dbReference>
<dbReference type="GO" id="GO:0006353">
    <property type="term" value="P:DNA-templated transcription termination"/>
    <property type="evidence" value="ECO:0007669"/>
    <property type="project" value="UniProtKB-KW"/>
</dbReference>
<dbReference type="PANTHER" id="PTHR13068:SF166">
    <property type="entry name" value="TRANSCRIPTION TERMINATION FACTOR MTERF15, MITOCHONDRIAL-LIKE"/>
    <property type="match status" value="1"/>
</dbReference>
<dbReference type="OrthoDB" id="637682at2759"/>
<protein>
    <submittedName>
        <fullName evidence="4">Transcription termination factor like</fullName>
    </submittedName>
</protein>
<keyword evidence="2" id="KW-0804">Transcription</keyword>
<dbReference type="AlphaFoldDB" id="A0A2R6PJW6"/>
<evidence type="ECO:0000256" key="2">
    <source>
        <dbReference type="ARBA" id="ARBA00022472"/>
    </source>
</evidence>
<comment type="caution">
    <text evidence="4">The sequence shown here is derived from an EMBL/GenBank/DDBJ whole genome shotgun (WGS) entry which is preliminary data.</text>
</comment>
<proteinExistence type="inferred from homology"/>
<evidence type="ECO:0000256" key="1">
    <source>
        <dbReference type="ARBA" id="ARBA00007692"/>
    </source>
</evidence>
<keyword evidence="2" id="KW-0805">Transcription regulation</keyword>
<evidence type="ECO:0000313" key="5">
    <source>
        <dbReference type="Proteomes" id="UP000241394"/>
    </source>
</evidence>
<dbReference type="InParanoid" id="A0A2R6PJW6"/>
<sequence length="385" mass="43810">MYSLICKSSHHITSSIRASPTHSLCFLQTHRFSSSLSSTDHTPNQHSFAVNYLVNSCGFPLEKALSASKYTNFETPNKPDSVLEFFGNHGFTKTQVSKLIRGSPPVLLCNPEKTLLPKIDFLKSKGVSSKDVIKILSTGPTIFRRSLENQIIPSFDLLKKLIQSEEKTIAAIKRFPGLLLFDLDTCLLPNIEILREAGVPDANIVVLLTYQPRAFMTSCDKFRESVEKVEEMGFNPLRSKFVLAVHALRAMSKLKWEKKVEAYKKWGWSEDEILVAFGKHPWCMTWSEDKIARVMDFFVNNMGWESSLVANRPVLMSLSFEKRIVPRCAVYQALFSKGLIKKTDISLVKMLESRECWFLEKVVNGYKEEAPKLLKLYKEKLALAN</sequence>